<reference evidence="2 3" key="1">
    <citation type="journal article" date="2018" name="Nat. Ecol. Evol.">
        <title>Pezizomycetes genomes reveal the molecular basis of ectomycorrhizal truffle lifestyle.</title>
        <authorList>
            <person name="Murat C."/>
            <person name="Payen T."/>
            <person name="Noel B."/>
            <person name="Kuo A."/>
            <person name="Morin E."/>
            <person name="Chen J."/>
            <person name="Kohler A."/>
            <person name="Krizsan K."/>
            <person name="Balestrini R."/>
            <person name="Da Silva C."/>
            <person name="Montanini B."/>
            <person name="Hainaut M."/>
            <person name="Levati E."/>
            <person name="Barry K.W."/>
            <person name="Belfiori B."/>
            <person name="Cichocki N."/>
            <person name="Clum A."/>
            <person name="Dockter R.B."/>
            <person name="Fauchery L."/>
            <person name="Guy J."/>
            <person name="Iotti M."/>
            <person name="Le Tacon F."/>
            <person name="Lindquist E.A."/>
            <person name="Lipzen A."/>
            <person name="Malagnac F."/>
            <person name="Mello A."/>
            <person name="Molinier V."/>
            <person name="Miyauchi S."/>
            <person name="Poulain J."/>
            <person name="Riccioni C."/>
            <person name="Rubini A."/>
            <person name="Sitrit Y."/>
            <person name="Splivallo R."/>
            <person name="Traeger S."/>
            <person name="Wang M."/>
            <person name="Zifcakova L."/>
            <person name="Wipf D."/>
            <person name="Zambonelli A."/>
            <person name="Paolocci F."/>
            <person name="Nowrousian M."/>
            <person name="Ottonello S."/>
            <person name="Baldrian P."/>
            <person name="Spatafora J.W."/>
            <person name="Henrissat B."/>
            <person name="Nagy L.G."/>
            <person name="Aury J.M."/>
            <person name="Wincker P."/>
            <person name="Grigoriev I.V."/>
            <person name="Bonfante P."/>
            <person name="Martin F.M."/>
        </authorList>
    </citation>
    <scope>NUCLEOTIDE SEQUENCE [LARGE SCALE GENOMIC DNA]</scope>
    <source>
        <strain evidence="2 3">RN42</strain>
    </source>
</reference>
<feature type="region of interest" description="Disordered" evidence="1">
    <location>
        <begin position="47"/>
        <end position="82"/>
    </location>
</feature>
<organism evidence="2 3">
    <name type="scientific">Ascobolus immersus RN42</name>
    <dbReference type="NCBI Taxonomy" id="1160509"/>
    <lineage>
        <taxon>Eukaryota</taxon>
        <taxon>Fungi</taxon>
        <taxon>Dikarya</taxon>
        <taxon>Ascomycota</taxon>
        <taxon>Pezizomycotina</taxon>
        <taxon>Pezizomycetes</taxon>
        <taxon>Pezizales</taxon>
        <taxon>Ascobolaceae</taxon>
        <taxon>Ascobolus</taxon>
    </lineage>
</organism>
<dbReference type="Proteomes" id="UP000275078">
    <property type="component" value="Unassembled WGS sequence"/>
</dbReference>
<accession>A0A3N4HQ17</accession>
<feature type="region of interest" description="Disordered" evidence="1">
    <location>
        <begin position="1"/>
        <end position="23"/>
    </location>
</feature>
<evidence type="ECO:0000256" key="1">
    <source>
        <dbReference type="SAM" id="MobiDB-lite"/>
    </source>
</evidence>
<gene>
    <name evidence="2" type="ORF">BJ508DRAFT_335737</name>
</gene>
<keyword evidence="3" id="KW-1185">Reference proteome</keyword>
<evidence type="ECO:0000313" key="3">
    <source>
        <dbReference type="Proteomes" id="UP000275078"/>
    </source>
</evidence>
<proteinExistence type="predicted"/>
<evidence type="ECO:0000313" key="2">
    <source>
        <dbReference type="EMBL" id="RPA71754.1"/>
    </source>
</evidence>
<dbReference type="AlphaFoldDB" id="A0A3N4HQ17"/>
<name>A0A3N4HQ17_ASCIM</name>
<dbReference type="EMBL" id="ML119902">
    <property type="protein sequence ID" value="RPA71754.1"/>
    <property type="molecule type" value="Genomic_DNA"/>
</dbReference>
<sequence length="405" mass="45989">MDPKLIGSLVKPPPQSRGKEDYSGWANSICTDMTFIDGLDLLEGREEASTAPTPLHHRGRGRERGNSQEAQNHAQEQRTYEEEAIRYRKKKAKLFAYLYKALHPSIQYQGVRFKKEKDVAGLWQALKKQYSARTVADIVSLYRGLATMRFRDAEYPAETVVKFNSCLRKADERLTASMGAIDTKVLCPVMYLEGMEPHFPHKVAMLLRDNQHAVPDPQGLESLDFQNVSKPQGQSTDSGLYCEYHKKHRHSSVKCKALKQSREVLAKFQSSNTQDILYGSGQMGKHKSWLTHVRSAKAKAAESNKHALLKLAKWIVNSGNKRVMTYTKPVFLPGFYRQLAKPEAIELADRGIIMVFGTDTVMFNSNFMVHNALYARDLTENLIPTRIPGRKGLTFTFDWDLCDIT</sequence>
<protein>
    <submittedName>
        <fullName evidence="2">Uncharacterized protein</fullName>
    </submittedName>
</protein>